<sequence>MGMRPAILTALPLLLATPSFAQEQGGSDPVFNLPRTSPPPADPSRQGPELDVFRGAPVTPPASTPVITPPPPVVAQPQPQQAPPAQPQRPATTAPRPTPAEPAAPAREPESSSAAPQASTPQAPAPRPAPAEPAEPQATPSPIPAAPASEPPLGAPAESASWGWIAGAIALLAAALAAAWLFLRRRSEEEQQTYEEPEAAPAPPAPTPAAAKPVPAPPAPRPAAAKPVAPPAAPRPDAPSPTPAAAAADRPWIDLSLEVRSARLSLMGATISYHLTLHNRGERVADDILIRTFIANADAHQQAQLQQFFAGALGLPAHSAVSLAPGHSHSLTGELRLLPDQIAPVQMGDRALLIPLVAFDAQYRWSDEPGASPTGAGRTGRAFIVGQEKTPPADRLTPFRVDQGPRQFRTPGSRATALELAS</sequence>
<evidence type="ECO:0000256" key="1">
    <source>
        <dbReference type="SAM" id="MobiDB-lite"/>
    </source>
</evidence>
<accession>A0ABT0DT32</accession>
<gene>
    <name evidence="4" type="ORF">MU848_01600</name>
</gene>
<organism evidence="4 5">
    <name type="scientific">Sphingobium agri</name>
    <dbReference type="NCBI Taxonomy" id="2933566"/>
    <lineage>
        <taxon>Bacteria</taxon>
        <taxon>Pseudomonadati</taxon>
        <taxon>Pseudomonadota</taxon>
        <taxon>Alphaproteobacteria</taxon>
        <taxon>Sphingomonadales</taxon>
        <taxon>Sphingomonadaceae</taxon>
        <taxon>Sphingobium</taxon>
    </lineage>
</organism>
<feature type="compositionally biased region" description="Pro residues" evidence="1">
    <location>
        <begin position="123"/>
        <end position="154"/>
    </location>
</feature>
<feature type="compositionally biased region" description="Pro residues" evidence="1">
    <location>
        <begin position="228"/>
        <end position="242"/>
    </location>
</feature>
<name>A0ABT0DT32_9SPHN</name>
<reference evidence="4 5" key="1">
    <citation type="submission" date="2022-04" db="EMBL/GenBank/DDBJ databases">
        <authorList>
            <person name="Huq M.A."/>
        </authorList>
    </citation>
    <scope>NUCLEOTIDE SEQUENCE [LARGE SCALE GENOMIC DNA]</scope>
    <source>
        <strain evidence="4 5">MAH-33</strain>
    </source>
</reference>
<feature type="compositionally biased region" description="Pro residues" evidence="1">
    <location>
        <begin position="58"/>
        <end position="87"/>
    </location>
</feature>
<proteinExistence type="predicted"/>
<dbReference type="Proteomes" id="UP001203512">
    <property type="component" value="Unassembled WGS sequence"/>
</dbReference>
<keyword evidence="3" id="KW-0732">Signal</keyword>
<keyword evidence="2" id="KW-0812">Transmembrane</keyword>
<feature type="transmembrane region" description="Helical" evidence="2">
    <location>
        <begin position="162"/>
        <end position="183"/>
    </location>
</feature>
<evidence type="ECO:0000256" key="2">
    <source>
        <dbReference type="SAM" id="Phobius"/>
    </source>
</evidence>
<evidence type="ECO:0000256" key="3">
    <source>
        <dbReference type="SAM" id="SignalP"/>
    </source>
</evidence>
<dbReference type="EMBL" id="JALKHS010000004">
    <property type="protein sequence ID" value="MCK0530274.1"/>
    <property type="molecule type" value="Genomic_DNA"/>
</dbReference>
<protein>
    <submittedName>
        <fullName evidence="4">Uncharacterized protein</fullName>
    </submittedName>
</protein>
<dbReference type="RefSeq" id="WP_247229790.1">
    <property type="nucleotide sequence ID" value="NZ_JALKHS010000004.1"/>
</dbReference>
<feature type="region of interest" description="Disordered" evidence="1">
    <location>
        <begin position="20"/>
        <end position="158"/>
    </location>
</feature>
<feature type="region of interest" description="Disordered" evidence="1">
    <location>
        <begin position="385"/>
        <end position="422"/>
    </location>
</feature>
<evidence type="ECO:0000313" key="4">
    <source>
        <dbReference type="EMBL" id="MCK0530274.1"/>
    </source>
</evidence>
<feature type="signal peptide" evidence="3">
    <location>
        <begin position="1"/>
        <end position="21"/>
    </location>
</feature>
<dbReference type="PRINTS" id="PR01217">
    <property type="entry name" value="PRICHEXTENSN"/>
</dbReference>
<keyword evidence="2" id="KW-1133">Transmembrane helix</keyword>
<feature type="chain" id="PRO_5045523459" evidence="3">
    <location>
        <begin position="22"/>
        <end position="422"/>
    </location>
</feature>
<feature type="region of interest" description="Disordered" evidence="1">
    <location>
        <begin position="191"/>
        <end position="247"/>
    </location>
</feature>
<comment type="caution">
    <text evidence="4">The sequence shown here is derived from an EMBL/GenBank/DDBJ whole genome shotgun (WGS) entry which is preliminary data.</text>
</comment>
<evidence type="ECO:0000313" key="5">
    <source>
        <dbReference type="Proteomes" id="UP001203512"/>
    </source>
</evidence>
<feature type="compositionally biased region" description="Low complexity" evidence="1">
    <location>
        <begin position="103"/>
        <end position="122"/>
    </location>
</feature>
<keyword evidence="5" id="KW-1185">Reference proteome</keyword>
<keyword evidence="2" id="KW-0472">Membrane</keyword>